<protein>
    <submittedName>
        <fullName evidence="13">Uncharacterized protein</fullName>
    </submittedName>
</protein>
<dbReference type="InterPro" id="IPR031733">
    <property type="entry name" value="Dynein_attach_N"/>
</dbReference>
<evidence type="ECO:0000256" key="10">
    <source>
        <dbReference type="ARBA" id="ARBA00049986"/>
    </source>
</evidence>
<keyword evidence="8" id="KW-0969">Cilium</keyword>
<dbReference type="InterPro" id="IPR025986">
    <property type="entry name" value="RPAP3-like_C"/>
</dbReference>
<dbReference type="Pfam" id="PF13877">
    <property type="entry name" value="RPAP3_C"/>
    <property type="match status" value="1"/>
</dbReference>
<keyword evidence="6" id="KW-0970">Cilium biogenesis/degradation</keyword>
<dbReference type="GO" id="GO:0036157">
    <property type="term" value="C:outer dynein arm"/>
    <property type="evidence" value="ECO:0007669"/>
    <property type="project" value="InterPro"/>
</dbReference>
<sequence length="264" mass="28066">MVGPAASAAPPKQSKELASAIYDDWKRQVVDEAKKRAVGQNVDYETFKNMVSVAHLRPIGAAKTVKHEAMLPSWRYNDDGTAPSSEQQAIAAAAMALRSKEPSEPPSTSGDFYREWRRNCPSLDAKYRYLRLVGPNGLQQLFKVEISVDALKDVLTALEACWLVHAGAAEDGAEGSGAALSEAVFVVSVLAALSQAGRFGLTLKLLGSGPKAVLASLFSQLQGAVDAAAAGNLPMPAVPHNSDTQLRMPTPAEFDQLKAAYCVA</sequence>
<evidence type="ECO:0000259" key="12">
    <source>
        <dbReference type="Pfam" id="PF15867"/>
    </source>
</evidence>
<dbReference type="GO" id="GO:0005576">
    <property type="term" value="C:extracellular region"/>
    <property type="evidence" value="ECO:0007669"/>
    <property type="project" value="GOC"/>
</dbReference>
<comment type="subunit">
    <text evidence="4">Homodimer.</text>
</comment>
<proteinExistence type="inferred from homology"/>
<dbReference type="AlphaFoldDB" id="A0A7R9V6A5"/>
<gene>
    <name evidence="13" type="ORF">CEUR00632_LOCUS4358</name>
</gene>
<reference evidence="13" key="1">
    <citation type="submission" date="2021-01" db="EMBL/GenBank/DDBJ databases">
        <authorList>
            <person name="Corre E."/>
            <person name="Pelletier E."/>
            <person name="Niang G."/>
            <person name="Scheremetjew M."/>
            <person name="Finn R."/>
            <person name="Kale V."/>
            <person name="Holt S."/>
            <person name="Cochrane G."/>
            <person name="Meng A."/>
            <person name="Brown T."/>
            <person name="Cohen L."/>
        </authorList>
    </citation>
    <scope>NUCLEOTIDE SEQUENCE</scope>
    <source>
        <strain evidence="13">CCMP219</strain>
    </source>
</reference>
<dbReference type="GO" id="GO:0007368">
    <property type="term" value="P:determination of left/right symmetry"/>
    <property type="evidence" value="ECO:0007669"/>
    <property type="project" value="TreeGrafter"/>
</dbReference>
<evidence type="ECO:0000256" key="3">
    <source>
        <dbReference type="ARBA" id="ARBA00004496"/>
    </source>
</evidence>
<organism evidence="13">
    <name type="scientific">Chlamydomonas euryale</name>
    <dbReference type="NCBI Taxonomy" id="1486919"/>
    <lineage>
        <taxon>Eukaryota</taxon>
        <taxon>Viridiplantae</taxon>
        <taxon>Chlorophyta</taxon>
        <taxon>core chlorophytes</taxon>
        <taxon>Chlorophyceae</taxon>
        <taxon>CS clade</taxon>
        <taxon>Chlamydomonadales</taxon>
        <taxon>Chlamydomonadaceae</taxon>
        <taxon>Chlamydomonas</taxon>
    </lineage>
</organism>
<evidence type="ECO:0000256" key="6">
    <source>
        <dbReference type="ARBA" id="ARBA00022794"/>
    </source>
</evidence>
<keyword evidence="7" id="KW-0282">Flagellum</keyword>
<feature type="domain" description="Dynein attachment factor N-terminal" evidence="12">
    <location>
        <begin position="15"/>
        <end position="63"/>
    </location>
</feature>
<dbReference type="Pfam" id="PF15867">
    <property type="entry name" value="Dynein_attach_N"/>
    <property type="match status" value="1"/>
</dbReference>
<dbReference type="InterPro" id="IPR042422">
    <property type="entry name" value="CC103"/>
</dbReference>
<evidence type="ECO:0000256" key="9">
    <source>
        <dbReference type="ARBA" id="ARBA00023273"/>
    </source>
</evidence>
<dbReference type="PANTHER" id="PTHR28572:SF1">
    <property type="entry name" value="COILED-COIL DOMAIN-CONTAINING PROTEIN 103"/>
    <property type="match status" value="1"/>
</dbReference>
<evidence type="ECO:0000313" key="13">
    <source>
        <dbReference type="EMBL" id="CAD8284323.1"/>
    </source>
</evidence>
<evidence type="ECO:0000256" key="7">
    <source>
        <dbReference type="ARBA" id="ARBA00022846"/>
    </source>
</evidence>
<evidence type="ECO:0000256" key="2">
    <source>
        <dbReference type="ARBA" id="ARBA00004230"/>
    </source>
</evidence>
<accession>A0A7R9V6A5</accession>
<comment type="function">
    <text evidence="1">Dynein-attachment factor required for cilia motility.</text>
</comment>
<dbReference type="GO" id="GO:0003351">
    <property type="term" value="P:epithelial cilium movement involved in extracellular fluid movement"/>
    <property type="evidence" value="ECO:0007669"/>
    <property type="project" value="TreeGrafter"/>
</dbReference>
<dbReference type="GO" id="GO:0036159">
    <property type="term" value="P:inner dynein arm assembly"/>
    <property type="evidence" value="ECO:0007669"/>
    <property type="project" value="TreeGrafter"/>
</dbReference>
<name>A0A7R9V6A5_9CHLO</name>
<keyword evidence="5" id="KW-0963">Cytoplasm</keyword>
<evidence type="ECO:0000256" key="4">
    <source>
        <dbReference type="ARBA" id="ARBA00011738"/>
    </source>
</evidence>
<dbReference type="GO" id="GO:0031514">
    <property type="term" value="C:motile cilium"/>
    <property type="evidence" value="ECO:0007669"/>
    <property type="project" value="UniProtKB-SubCell"/>
</dbReference>
<dbReference type="PANTHER" id="PTHR28572">
    <property type="entry name" value="COILED-COIL DOMAIN-CONTAINING PROTEIN 103"/>
    <property type="match status" value="1"/>
</dbReference>
<evidence type="ECO:0000259" key="11">
    <source>
        <dbReference type="Pfam" id="PF13877"/>
    </source>
</evidence>
<keyword evidence="9" id="KW-0966">Cell projection</keyword>
<comment type="similarity">
    <text evidence="10">Belongs to the DNAAF19/PR46b family.</text>
</comment>
<feature type="domain" description="RNA-polymerase II-associated protein 3-like C-terminal" evidence="11">
    <location>
        <begin position="105"/>
        <end position="208"/>
    </location>
</feature>
<evidence type="ECO:0000256" key="8">
    <source>
        <dbReference type="ARBA" id="ARBA00023069"/>
    </source>
</evidence>
<evidence type="ECO:0000256" key="5">
    <source>
        <dbReference type="ARBA" id="ARBA00022490"/>
    </source>
</evidence>
<evidence type="ECO:0000256" key="1">
    <source>
        <dbReference type="ARBA" id="ARBA00004048"/>
    </source>
</evidence>
<comment type="subcellular location">
    <subcellularLocation>
        <location evidence="2">Cell projection</location>
        <location evidence="2">Cilium</location>
        <location evidence="2">Flagellum</location>
    </subcellularLocation>
    <subcellularLocation>
        <location evidence="3">Cytoplasm</location>
    </subcellularLocation>
</comment>
<dbReference type="EMBL" id="HBEC01009481">
    <property type="protein sequence ID" value="CAD8284323.1"/>
    <property type="molecule type" value="Transcribed_RNA"/>
</dbReference>